<evidence type="ECO:0000313" key="3">
    <source>
        <dbReference type="EMBL" id="RVW79644.1"/>
    </source>
</evidence>
<dbReference type="Pfam" id="PF14223">
    <property type="entry name" value="Retrotran_gag_2"/>
    <property type="match status" value="1"/>
</dbReference>
<dbReference type="InterPro" id="IPR057670">
    <property type="entry name" value="SH3_retrovirus"/>
</dbReference>
<feature type="compositionally biased region" description="Polar residues" evidence="1">
    <location>
        <begin position="806"/>
        <end position="817"/>
    </location>
</feature>
<gene>
    <name evidence="3" type="primary">POLX_3456</name>
    <name evidence="3" type="ORF">CK203_065289</name>
</gene>
<feature type="compositionally biased region" description="Basic residues" evidence="1">
    <location>
        <begin position="114"/>
        <end position="124"/>
    </location>
</feature>
<organism evidence="3 4">
    <name type="scientific">Vitis vinifera</name>
    <name type="common">Grape</name>
    <dbReference type="NCBI Taxonomy" id="29760"/>
    <lineage>
        <taxon>Eukaryota</taxon>
        <taxon>Viridiplantae</taxon>
        <taxon>Streptophyta</taxon>
        <taxon>Embryophyta</taxon>
        <taxon>Tracheophyta</taxon>
        <taxon>Spermatophyta</taxon>
        <taxon>Magnoliopsida</taxon>
        <taxon>eudicotyledons</taxon>
        <taxon>Gunneridae</taxon>
        <taxon>Pentapetalae</taxon>
        <taxon>rosids</taxon>
        <taxon>Vitales</taxon>
        <taxon>Vitaceae</taxon>
        <taxon>Viteae</taxon>
        <taxon>Vitis</taxon>
    </lineage>
</organism>
<dbReference type="InterPro" id="IPR043502">
    <property type="entry name" value="DNA/RNA_pol_sf"/>
</dbReference>
<dbReference type="Proteomes" id="UP000288805">
    <property type="component" value="Unassembled WGS sequence"/>
</dbReference>
<dbReference type="PANTHER" id="PTHR11439">
    <property type="entry name" value="GAG-POL-RELATED RETROTRANSPOSON"/>
    <property type="match status" value="1"/>
</dbReference>
<dbReference type="EMBL" id="QGNW01000277">
    <property type="protein sequence ID" value="RVW79644.1"/>
    <property type="molecule type" value="Genomic_DNA"/>
</dbReference>
<dbReference type="PANTHER" id="PTHR11439:SF500">
    <property type="entry name" value="RNA-DIRECTED DNA POLYMERASE"/>
    <property type="match status" value="1"/>
</dbReference>
<dbReference type="SUPFAM" id="SSF53098">
    <property type="entry name" value="Ribonuclease H-like"/>
    <property type="match status" value="1"/>
</dbReference>
<sequence length="1083" mass="121945">MQLRLEFQTTKKGGDAMLDYILKMKTISDNLAAVGEPVKERDHILQLLGGLGPDYNSIVASLTAREDDLSLHSVHSILLTHEQRLHLQHSSPTDPSFASAHMASVPSRQPNRPHQPRQYHHPSRPQHQASSSSNRPPTRFHPQQPRNNHPIPLLITNHIIYLHVLMPIVWQAPFSHAMLAAAPDHQDSWFFDTGATHHLSHSAQTLSCVQPYSGTDQVTIVMANSLPILNTVSPNSAQIMLFSLSFIPPVSFVKDQVTKKILLKGWLRDGLYEFSSSSPPHAFVTTGSFSDGAIWHSRLGHPAVPILSKALASSLIHTDLWGPAPSTSITGARYFLIFIDDYSRHTWIYFLSTKDQALQSFITFRKMVENQLQTTIKCIQSDNGGEFLAFKPYLEAHGILHQFSCPHTPQQNGRAERKLDILLKPVLLLWLKVSYPPNIGHMLFKQQYILLIFYQPNFSIFSHPLKTLFHKLPNYHHLRVFGCLCFPSLRPYTQHKLCYRSTACVFLGYAPAHKGYLCLDVSTNRIYISRNVIFHESLSISVFISSIFTLSTPPVFYTCLNQFTQLVCPFITSSAPSPPPLPLNTHPMVTRAKSGIHKKRSFIVQHTTEPRTYSQASKNDSWVQAMNSEYQALLRNNTWSLVPPPSSAHIVGCRWIYKLNIALMDPLTDTKLSPFNGQFGNWMWRMLFLNGDLEEEVFMTQPQVLSIPPILHMFAKLHKALYGLKQAPRAWFQKLRIALLDYGFQSSRADTSLFIFHTATDILILLLNNLALSCILISINILPDLLNRTQMETSKPAPTPGRLGRTLSQSDGVSLSDPSEYRRTVGALQYVTLTRPDIAFAVNKACQFMAKPSDVHWMAVKRILRYLKGTIHLGLHFQPALQWSFKDTVNADWASCPDDRRSTSGYCVFLGSNLISWSSSKQRLVSKSSAESEYRGLIYTSSEKRCYAKNFKSAMFPPVISLQIFSQSTFLLHNFVTSVASSQSPTASELEGDDNQTDSTQTAYPNCPSFCSTTSLAVTLNLLLVLKELPLEILLLILGVFFLDVDELKLMLEGFKVAIEIILVGEGRRQVEETLYVKSCGGE</sequence>
<evidence type="ECO:0000259" key="2">
    <source>
        <dbReference type="PROSITE" id="PS50994"/>
    </source>
</evidence>
<dbReference type="PROSITE" id="PS50994">
    <property type="entry name" value="INTEGRASE"/>
    <property type="match status" value="1"/>
</dbReference>
<dbReference type="Gene3D" id="3.30.420.10">
    <property type="entry name" value="Ribonuclease H-like superfamily/Ribonuclease H"/>
    <property type="match status" value="1"/>
</dbReference>
<feature type="region of interest" description="Disordered" evidence="1">
    <location>
        <begin position="86"/>
        <end position="148"/>
    </location>
</feature>
<dbReference type="Pfam" id="PF00665">
    <property type="entry name" value="rve"/>
    <property type="match status" value="1"/>
</dbReference>
<feature type="compositionally biased region" description="Polar residues" evidence="1">
    <location>
        <begin position="125"/>
        <end position="136"/>
    </location>
</feature>
<name>A0A438H513_VITVI</name>
<accession>A0A438H513</accession>
<dbReference type="InterPro" id="IPR036397">
    <property type="entry name" value="RNaseH_sf"/>
</dbReference>
<proteinExistence type="predicted"/>
<dbReference type="GO" id="GO:0015074">
    <property type="term" value="P:DNA integration"/>
    <property type="evidence" value="ECO:0007669"/>
    <property type="project" value="InterPro"/>
</dbReference>
<protein>
    <submittedName>
        <fullName evidence="3">Retrovirus-related Pol polyprotein from transposon TNT 1-94</fullName>
    </submittedName>
</protein>
<dbReference type="InterPro" id="IPR012337">
    <property type="entry name" value="RNaseH-like_sf"/>
</dbReference>
<dbReference type="Pfam" id="PF07727">
    <property type="entry name" value="RVT_2"/>
    <property type="match status" value="1"/>
</dbReference>
<evidence type="ECO:0000313" key="4">
    <source>
        <dbReference type="Proteomes" id="UP000288805"/>
    </source>
</evidence>
<comment type="caution">
    <text evidence="3">The sequence shown here is derived from an EMBL/GenBank/DDBJ whole genome shotgun (WGS) entry which is preliminary data.</text>
</comment>
<dbReference type="InterPro" id="IPR001584">
    <property type="entry name" value="Integrase_cat-core"/>
</dbReference>
<dbReference type="InterPro" id="IPR013103">
    <property type="entry name" value="RVT_2"/>
</dbReference>
<dbReference type="GO" id="GO:0003676">
    <property type="term" value="F:nucleic acid binding"/>
    <property type="evidence" value="ECO:0007669"/>
    <property type="project" value="InterPro"/>
</dbReference>
<evidence type="ECO:0000256" key="1">
    <source>
        <dbReference type="SAM" id="MobiDB-lite"/>
    </source>
</evidence>
<dbReference type="AlphaFoldDB" id="A0A438H513"/>
<dbReference type="Pfam" id="PF25597">
    <property type="entry name" value="SH3_retrovirus"/>
    <property type="match status" value="1"/>
</dbReference>
<dbReference type="SUPFAM" id="SSF56672">
    <property type="entry name" value="DNA/RNA polymerases"/>
    <property type="match status" value="1"/>
</dbReference>
<feature type="domain" description="Integrase catalytic" evidence="2">
    <location>
        <begin position="301"/>
        <end position="472"/>
    </location>
</feature>
<reference evidence="3 4" key="1">
    <citation type="journal article" date="2018" name="PLoS Genet.">
        <title>Population sequencing reveals clonal diversity and ancestral inbreeding in the grapevine cultivar Chardonnay.</title>
        <authorList>
            <person name="Roach M.J."/>
            <person name="Johnson D.L."/>
            <person name="Bohlmann J."/>
            <person name="van Vuuren H.J."/>
            <person name="Jones S.J."/>
            <person name="Pretorius I.S."/>
            <person name="Schmidt S.A."/>
            <person name="Borneman A.R."/>
        </authorList>
    </citation>
    <scope>NUCLEOTIDE SEQUENCE [LARGE SCALE GENOMIC DNA]</scope>
    <source>
        <strain evidence="4">cv. Chardonnay</strain>
        <tissue evidence="3">Leaf</tissue>
    </source>
</reference>
<feature type="region of interest" description="Disordered" evidence="1">
    <location>
        <begin position="793"/>
        <end position="818"/>
    </location>
</feature>
<dbReference type="CDD" id="cd09272">
    <property type="entry name" value="RNase_HI_RT_Ty1"/>
    <property type="match status" value="1"/>
</dbReference>